<comment type="cofactor">
    <cofactor evidence="1">
        <name>heme</name>
        <dbReference type="ChEBI" id="CHEBI:30413"/>
    </cofactor>
</comment>
<evidence type="ECO:0000256" key="11">
    <source>
        <dbReference type="ARBA" id="ARBA00023033"/>
    </source>
</evidence>
<dbReference type="AlphaFoldDB" id="A0A0D3GJ51"/>
<comment type="similarity">
    <text evidence="3">Belongs to the cytochrome P450 family.</text>
</comment>
<dbReference type="CDD" id="cd11072">
    <property type="entry name" value="CYP71-like"/>
    <property type="match status" value="1"/>
</dbReference>
<keyword evidence="7" id="KW-0521">NADP</keyword>
<dbReference type="SUPFAM" id="SSF48264">
    <property type="entry name" value="Cytochrome P450"/>
    <property type="match status" value="3"/>
</dbReference>
<keyword evidence="6" id="KW-0479">Metal-binding</keyword>
<accession>A0A0D3GJ51</accession>
<evidence type="ECO:0000256" key="9">
    <source>
        <dbReference type="ARBA" id="ARBA00023002"/>
    </source>
</evidence>
<dbReference type="FunFam" id="1.10.630.10:FF:000008">
    <property type="entry name" value="Cytochrome P450 71D8"/>
    <property type="match status" value="1"/>
</dbReference>
<keyword evidence="11" id="KW-0503">Monooxygenase</keyword>
<dbReference type="Pfam" id="PF00067">
    <property type="entry name" value="p450"/>
    <property type="match status" value="3"/>
</dbReference>
<dbReference type="FunFam" id="1.10.630.10:FF:000162">
    <property type="entry name" value="Os06g0641600 protein"/>
    <property type="match status" value="1"/>
</dbReference>
<dbReference type="HOGENOM" id="CLU_001570_0_6_1"/>
<keyword evidence="5 12" id="KW-0812">Transmembrane</keyword>
<evidence type="ECO:0000313" key="13">
    <source>
        <dbReference type="EnsemblPlants" id="OBART06G22410.1"/>
    </source>
</evidence>
<dbReference type="PRINTS" id="PR00385">
    <property type="entry name" value="P450"/>
</dbReference>
<dbReference type="EnsemblPlants" id="OBART06G22410.1">
    <property type="protein sequence ID" value="OBART06G22410.1"/>
    <property type="gene ID" value="OBART06G22410"/>
</dbReference>
<dbReference type="GO" id="GO:0016020">
    <property type="term" value="C:membrane"/>
    <property type="evidence" value="ECO:0007669"/>
    <property type="project" value="UniProtKB-SubCell"/>
</dbReference>
<dbReference type="InterPro" id="IPR017972">
    <property type="entry name" value="Cyt_P450_CS"/>
</dbReference>
<dbReference type="PANTHER" id="PTHR47955:SF21">
    <property type="entry name" value="OS06G0642300 PROTEIN"/>
    <property type="match status" value="1"/>
</dbReference>
<keyword evidence="12" id="KW-0472">Membrane</keyword>
<evidence type="ECO:0000256" key="1">
    <source>
        <dbReference type="ARBA" id="ARBA00001971"/>
    </source>
</evidence>
<evidence type="ECO:0008006" key="15">
    <source>
        <dbReference type="Google" id="ProtNLM"/>
    </source>
</evidence>
<evidence type="ECO:0000256" key="12">
    <source>
        <dbReference type="SAM" id="Phobius"/>
    </source>
</evidence>
<dbReference type="Proteomes" id="UP000026960">
    <property type="component" value="Chromosome 6"/>
</dbReference>
<keyword evidence="14" id="KW-1185">Reference proteome</keyword>
<dbReference type="eggNOG" id="KOG0156">
    <property type="taxonomic scope" value="Eukaryota"/>
</dbReference>
<proteinExistence type="inferred from homology"/>
<organism evidence="13">
    <name type="scientific">Oryza barthii</name>
    <dbReference type="NCBI Taxonomy" id="65489"/>
    <lineage>
        <taxon>Eukaryota</taxon>
        <taxon>Viridiplantae</taxon>
        <taxon>Streptophyta</taxon>
        <taxon>Embryophyta</taxon>
        <taxon>Tracheophyta</taxon>
        <taxon>Spermatophyta</taxon>
        <taxon>Magnoliopsida</taxon>
        <taxon>Liliopsida</taxon>
        <taxon>Poales</taxon>
        <taxon>Poaceae</taxon>
        <taxon>BOP clade</taxon>
        <taxon>Oryzoideae</taxon>
        <taxon>Oryzeae</taxon>
        <taxon>Oryzinae</taxon>
        <taxon>Oryza</taxon>
    </lineage>
</organism>
<dbReference type="InterPro" id="IPR001128">
    <property type="entry name" value="Cyt_P450"/>
</dbReference>
<dbReference type="FunFam" id="1.10.630.10:FF:000064">
    <property type="entry name" value="Cytochrome P450 monooxygenase"/>
    <property type="match status" value="1"/>
</dbReference>
<sequence length="1263" mass="142183">MAGFPVYLLFLAALIILPMANLIRSARHRRRAGIRRPPPGPWALPVIGHLHHLAGKLPHHHKLRDLAARHGPLMLLRFGELPVVVASSAGAAREIMRTHDGAADPAGGRRGHHLRALRRRLRKICTLELLSARRVQSFRAVREEEVRRLLLAVASPSPEGTTATASVVNLSRMISSCVADSSVRAIIGSGRFKDRETFLRLMERGIKLFSGPSLPDLFPSSRLAMLVSRVPGRMRRQRKEMMEFMDTIIEEHQAAREASMELEKEDLVDVLLRVQRDGSLQFSLTTDNIKAAIADLFIGGSETAATALQWAMSELLNNPKVMQKAQDEIRQVLYGQERITEETISSLHYLHLVIKETLRLHPPAPLLLPRECGEPCQILGFDVPKGAMVLINAWSIGRDPSNWHAPEKFMPERFEQNNIDFKGTSFEYIPFGAGRRICPGMMFGLANIELLLASLLYHFDWELPHGMQAGDLDMTETLAVTARRKADLLVVPVVRVPIVVCSSSSNALLSAYAADSAVRAIIGSRFRDRDKYLMLLERGLKLFARHTLPDLYPSSRLAMWLSRMPRRMMQHRREAYAFTDAIIREHQENRAAGAGDGDGDDKEDLLDVLLRIQREGDLQFPLSTERIKTTDMFAGGSETAGTALQWIMAELIRNPRVMHKVQDEVRQTLAGRDRVTEDAISNLNYMHLVIKEALRLHPPVPLLLPRECRNTCQVLGFDVPKGAMVLVNAWAISRDPQYWDEPEEFIPERFADSNIDFKGTNFEYTPFGAGRRMCPGIAFGLANVELTLASLLYHFDWQLPDGMDTADLDMTEEMVVSARRLHDLLLVPVVHVPLPICDAMAAFLVYVLVLVPLAVVPFVYFNRVARRRGGDVRLPPSPWGLPVIGHLHHLVGALPHVAMRDLARRHGPLILLRLGELPVVVASSAEAAREVMKTSELLSAHAADSSVRAIMGDRFRDRDAFLAMLERGLKLFAKPALPDLYPSSRLAMRLSRMPRRMKQHHRDMVAFLDAIIQEHQENRSAAADDDNDLLDVLLRIQREGDLQFPLSSESIKATIGDMLVGGSETAATTLHWIMAELVRNPKVMQKAQDEVRRELIGHRKVTEDTLCRLNYMHMVIKEALRLHPPGSLLLPRECRRTCQVLGYDIPKGATVFVNVSAIGRDPKYWDEAEEFIPERFEHSDVDFKGTHFEYTPFGAGRRMCPGMAFGLANVELTLASLLYHFNWELPSGIHAENLDMTEEMRFTTRRLHDLVLIPVVHVPLPTI</sequence>
<evidence type="ECO:0000313" key="14">
    <source>
        <dbReference type="Proteomes" id="UP000026960"/>
    </source>
</evidence>
<evidence type="ECO:0000256" key="10">
    <source>
        <dbReference type="ARBA" id="ARBA00023004"/>
    </source>
</evidence>
<dbReference type="GO" id="GO:0020037">
    <property type="term" value="F:heme binding"/>
    <property type="evidence" value="ECO:0007669"/>
    <property type="project" value="InterPro"/>
</dbReference>
<evidence type="ECO:0000256" key="7">
    <source>
        <dbReference type="ARBA" id="ARBA00022857"/>
    </source>
</evidence>
<dbReference type="InterPro" id="IPR002401">
    <property type="entry name" value="Cyt_P450_E_grp-I"/>
</dbReference>
<dbReference type="GO" id="GO:0016705">
    <property type="term" value="F:oxidoreductase activity, acting on paired donors, with incorporation or reduction of molecular oxygen"/>
    <property type="evidence" value="ECO:0007669"/>
    <property type="project" value="InterPro"/>
</dbReference>
<evidence type="ECO:0000256" key="3">
    <source>
        <dbReference type="ARBA" id="ARBA00010617"/>
    </source>
</evidence>
<dbReference type="InterPro" id="IPR036396">
    <property type="entry name" value="Cyt_P450_sf"/>
</dbReference>
<dbReference type="PaxDb" id="65489-OBART06G22410.1"/>
<name>A0A0D3GJ51_9ORYZ</name>
<dbReference type="Gene3D" id="1.10.630.10">
    <property type="entry name" value="Cytochrome P450"/>
    <property type="match status" value="4"/>
</dbReference>
<dbReference type="STRING" id="65489.A0A0D3GJ51"/>
<reference evidence="13" key="2">
    <citation type="submission" date="2015-03" db="UniProtKB">
        <authorList>
            <consortium name="EnsemblPlants"/>
        </authorList>
    </citation>
    <scope>IDENTIFICATION</scope>
</reference>
<evidence type="ECO:0000256" key="4">
    <source>
        <dbReference type="ARBA" id="ARBA00022617"/>
    </source>
</evidence>
<feature type="transmembrane region" description="Helical" evidence="12">
    <location>
        <begin position="839"/>
        <end position="861"/>
    </location>
</feature>
<dbReference type="GO" id="GO:0004497">
    <property type="term" value="F:monooxygenase activity"/>
    <property type="evidence" value="ECO:0007669"/>
    <property type="project" value="UniProtKB-KW"/>
</dbReference>
<keyword evidence="9" id="KW-0560">Oxidoreductase</keyword>
<evidence type="ECO:0000256" key="8">
    <source>
        <dbReference type="ARBA" id="ARBA00022989"/>
    </source>
</evidence>
<evidence type="ECO:0000256" key="2">
    <source>
        <dbReference type="ARBA" id="ARBA00004167"/>
    </source>
</evidence>
<dbReference type="Gramene" id="OBART06G22410.1">
    <property type="protein sequence ID" value="OBART06G22410.1"/>
    <property type="gene ID" value="OBART06G22410"/>
</dbReference>
<comment type="subcellular location">
    <subcellularLocation>
        <location evidence="2">Membrane</location>
        <topology evidence="2">Single-pass membrane protein</topology>
    </subcellularLocation>
</comment>
<dbReference type="PANTHER" id="PTHR47955">
    <property type="entry name" value="CYTOCHROME P450 FAMILY 71 PROTEIN"/>
    <property type="match status" value="1"/>
</dbReference>
<keyword evidence="8 12" id="KW-1133">Transmembrane helix</keyword>
<evidence type="ECO:0000256" key="5">
    <source>
        <dbReference type="ARBA" id="ARBA00022692"/>
    </source>
</evidence>
<evidence type="ECO:0000256" key="6">
    <source>
        <dbReference type="ARBA" id="ARBA00022723"/>
    </source>
</evidence>
<keyword evidence="10" id="KW-0408">Iron</keyword>
<dbReference type="PROSITE" id="PS00086">
    <property type="entry name" value="CYTOCHROME_P450"/>
    <property type="match status" value="3"/>
</dbReference>
<reference evidence="13" key="1">
    <citation type="journal article" date="2009" name="Rice">
        <title>De Novo Next Generation Sequencing of Plant Genomes.</title>
        <authorList>
            <person name="Rounsley S."/>
            <person name="Marri P.R."/>
            <person name="Yu Y."/>
            <person name="He R."/>
            <person name="Sisneros N."/>
            <person name="Goicoechea J.L."/>
            <person name="Lee S.J."/>
            <person name="Angelova A."/>
            <person name="Kudrna D."/>
            <person name="Luo M."/>
            <person name="Affourtit J."/>
            <person name="Desany B."/>
            <person name="Knight J."/>
            <person name="Niazi F."/>
            <person name="Egholm M."/>
            <person name="Wing R.A."/>
        </authorList>
    </citation>
    <scope>NUCLEOTIDE SEQUENCE [LARGE SCALE GENOMIC DNA]</scope>
    <source>
        <strain evidence="13">cv. IRGC 105608</strain>
    </source>
</reference>
<keyword evidence="4" id="KW-0349">Heme</keyword>
<dbReference type="GO" id="GO:0016102">
    <property type="term" value="P:diterpenoid biosynthetic process"/>
    <property type="evidence" value="ECO:0007669"/>
    <property type="project" value="UniProtKB-ARBA"/>
</dbReference>
<dbReference type="PRINTS" id="PR00463">
    <property type="entry name" value="EP450I"/>
</dbReference>
<dbReference type="GO" id="GO:0005506">
    <property type="term" value="F:iron ion binding"/>
    <property type="evidence" value="ECO:0007669"/>
    <property type="project" value="InterPro"/>
</dbReference>
<protein>
    <recommendedName>
        <fullName evidence="15">Cytochrome P450</fullName>
    </recommendedName>
</protein>